<organism evidence="6 7">
    <name type="scientific">Candidatus Portnoybacteria bacterium RBG_13_40_8</name>
    <dbReference type="NCBI Taxonomy" id="1801990"/>
    <lineage>
        <taxon>Bacteria</taxon>
        <taxon>Candidatus Portnoyibacteriota</taxon>
    </lineage>
</organism>
<dbReference type="AlphaFoldDB" id="A0A1G2F4S6"/>
<evidence type="ECO:0000313" key="6">
    <source>
        <dbReference type="EMBL" id="OGZ32782.1"/>
    </source>
</evidence>
<evidence type="ECO:0000256" key="2">
    <source>
        <dbReference type="ARBA" id="ARBA00022980"/>
    </source>
</evidence>
<dbReference type="GO" id="GO:0006412">
    <property type="term" value="P:translation"/>
    <property type="evidence" value="ECO:0007669"/>
    <property type="project" value="UniProtKB-UniRule"/>
</dbReference>
<comment type="caution">
    <text evidence="6">The sequence shown here is derived from an EMBL/GenBank/DDBJ whole genome shotgun (WGS) entry which is preliminary data.</text>
</comment>
<dbReference type="GO" id="GO:0003735">
    <property type="term" value="F:structural constituent of ribosome"/>
    <property type="evidence" value="ECO:0007669"/>
    <property type="project" value="InterPro"/>
</dbReference>
<dbReference type="EMBL" id="MHMT01000013">
    <property type="protein sequence ID" value="OGZ32782.1"/>
    <property type="molecule type" value="Genomic_DNA"/>
</dbReference>
<protein>
    <recommendedName>
        <fullName evidence="4">Large ribosomal subunit protein bL17</fullName>
    </recommendedName>
</protein>
<dbReference type="STRING" id="1801990.A2V69_03060"/>
<evidence type="ECO:0000256" key="5">
    <source>
        <dbReference type="RuleBase" id="RU000660"/>
    </source>
</evidence>
<dbReference type="Gene3D" id="3.90.1030.10">
    <property type="entry name" value="Ribosomal protein L17"/>
    <property type="match status" value="1"/>
</dbReference>
<dbReference type="PANTHER" id="PTHR14413:SF16">
    <property type="entry name" value="LARGE RIBOSOMAL SUBUNIT PROTEIN BL17M"/>
    <property type="match status" value="1"/>
</dbReference>
<keyword evidence="3 4" id="KW-0687">Ribonucleoprotein</keyword>
<keyword evidence="2 4" id="KW-0689">Ribosomal protein</keyword>
<evidence type="ECO:0000313" key="7">
    <source>
        <dbReference type="Proteomes" id="UP000177810"/>
    </source>
</evidence>
<sequence>MRHRKKRQKLGRTHSQRRAFLRSLVTPLVLKERITTTEGKAKKIKSFLEKIISRSRNNTLANRRILLRDFSPKVVNKLIEEIGPRYKERPGGYSRIIKTSSRKNDTASMVIIELIK</sequence>
<proteinExistence type="inferred from homology"/>
<dbReference type="InterPro" id="IPR000456">
    <property type="entry name" value="Ribosomal_bL17"/>
</dbReference>
<evidence type="ECO:0000256" key="1">
    <source>
        <dbReference type="ARBA" id="ARBA00008777"/>
    </source>
</evidence>
<dbReference type="GO" id="GO:0022625">
    <property type="term" value="C:cytosolic large ribosomal subunit"/>
    <property type="evidence" value="ECO:0007669"/>
    <property type="project" value="TreeGrafter"/>
</dbReference>
<evidence type="ECO:0000256" key="3">
    <source>
        <dbReference type="ARBA" id="ARBA00023274"/>
    </source>
</evidence>
<name>A0A1G2F4S6_9BACT</name>
<dbReference type="Pfam" id="PF01196">
    <property type="entry name" value="Ribosomal_L17"/>
    <property type="match status" value="1"/>
</dbReference>
<accession>A0A1G2F4S6</accession>
<dbReference type="HAMAP" id="MF_01368">
    <property type="entry name" value="Ribosomal_bL17"/>
    <property type="match status" value="1"/>
</dbReference>
<dbReference type="InterPro" id="IPR036373">
    <property type="entry name" value="Ribosomal_bL17_sf"/>
</dbReference>
<comment type="similarity">
    <text evidence="1 4 5">Belongs to the bacterial ribosomal protein bL17 family.</text>
</comment>
<dbReference type="SUPFAM" id="SSF64263">
    <property type="entry name" value="Prokaryotic ribosomal protein L17"/>
    <property type="match status" value="1"/>
</dbReference>
<gene>
    <name evidence="4" type="primary">rplQ</name>
    <name evidence="6" type="ORF">A2V69_03060</name>
</gene>
<evidence type="ECO:0000256" key="4">
    <source>
        <dbReference type="HAMAP-Rule" id="MF_01368"/>
    </source>
</evidence>
<comment type="subunit">
    <text evidence="4">Part of the 50S ribosomal subunit. Contacts protein L32.</text>
</comment>
<reference evidence="6 7" key="1">
    <citation type="journal article" date="2016" name="Nat. Commun.">
        <title>Thousands of microbial genomes shed light on interconnected biogeochemical processes in an aquifer system.</title>
        <authorList>
            <person name="Anantharaman K."/>
            <person name="Brown C.T."/>
            <person name="Hug L.A."/>
            <person name="Sharon I."/>
            <person name="Castelle C.J."/>
            <person name="Probst A.J."/>
            <person name="Thomas B.C."/>
            <person name="Singh A."/>
            <person name="Wilkins M.J."/>
            <person name="Karaoz U."/>
            <person name="Brodie E.L."/>
            <person name="Williams K.H."/>
            <person name="Hubbard S.S."/>
            <person name="Banfield J.F."/>
        </authorList>
    </citation>
    <scope>NUCLEOTIDE SEQUENCE [LARGE SCALE GENOMIC DNA]</scope>
</reference>
<dbReference type="NCBIfam" id="TIGR00059">
    <property type="entry name" value="L17"/>
    <property type="match status" value="1"/>
</dbReference>
<dbReference type="Proteomes" id="UP000177810">
    <property type="component" value="Unassembled WGS sequence"/>
</dbReference>
<dbReference type="PANTHER" id="PTHR14413">
    <property type="entry name" value="RIBOSOMAL PROTEIN L17"/>
    <property type="match status" value="1"/>
</dbReference>